<keyword evidence="4" id="KW-0067">ATP-binding</keyword>
<evidence type="ECO:0000256" key="2">
    <source>
        <dbReference type="ARBA" id="ARBA00022448"/>
    </source>
</evidence>
<dbReference type="STRING" id="940190.MPTP_1458"/>
<evidence type="ECO:0000313" key="5">
    <source>
        <dbReference type="Proteomes" id="UP000008456"/>
    </source>
</evidence>
<protein>
    <submittedName>
        <fullName evidence="4">Manganese ABC transporter, ATP-binding protein SitB</fullName>
    </submittedName>
</protein>
<sequence length="140" mass="15936">MLNIVNHQGKVVIDGQPAKNKLKKIAYVEQKSNIDYTFPIKVKECVSLGTYANLTIFQRVGKEQWQKVSEALDILGVKEFENRQISALSGGQFQRVLLARCLVKDAEYIFLDEPFVGIDSVSEKIIMETLTNLKKKVKQF</sequence>
<dbReference type="Pfam" id="PF00005">
    <property type="entry name" value="ABC_tran"/>
    <property type="match status" value="1"/>
</dbReference>
<feature type="domain" description="ABC transporter" evidence="3">
    <location>
        <begin position="7"/>
        <end position="115"/>
    </location>
</feature>
<name>F3YBK9_MELPT</name>
<dbReference type="GO" id="GO:0016887">
    <property type="term" value="F:ATP hydrolysis activity"/>
    <property type="evidence" value="ECO:0007669"/>
    <property type="project" value="InterPro"/>
</dbReference>
<dbReference type="HOGENOM" id="CLU_1832782_0_0_9"/>
<gene>
    <name evidence="4" type="ordered locus">MPTP_1458</name>
</gene>
<dbReference type="InterPro" id="IPR003439">
    <property type="entry name" value="ABC_transporter-like_ATP-bd"/>
</dbReference>
<dbReference type="Gene3D" id="3.40.50.300">
    <property type="entry name" value="P-loop containing nucleotide triphosphate hydrolases"/>
    <property type="match status" value="1"/>
</dbReference>
<keyword evidence="4" id="KW-0547">Nucleotide-binding</keyword>
<dbReference type="SUPFAM" id="SSF52540">
    <property type="entry name" value="P-loop containing nucleoside triphosphate hydrolases"/>
    <property type="match status" value="1"/>
</dbReference>
<evidence type="ECO:0000256" key="1">
    <source>
        <dbReference type="ARBA" id="ARBA00005417"/>
    </source>
</evidence>
<dbReference type="GO" id="GO:0005524">
    <property type="term" value="F:ATP binding"/>
    <property type="evidence" value="ECO:0007669"/>
    <property type="project" value="UniProtKB-KW"/>
</dbReference>
<dbReference type="AlphaFoldDB" id="F3YBK9"/>
<dbReference type="Proteomes" id="UP000008456">
    <property type="component" value="Chromosome"/>
</dbReference>
<dbReference type="EMBL" id="AP012200">
    <property type="protein sequence ID" value="BAK21887.1"/>
    <property type="molecule type" value="Genomic_DNA"/>
</dbReference>
<dbReference type="InterPro" id="IPR027417">
    <property type="entry name" value="P-loop_NTPase"/>
</dbReference>
<proteinExistence type="inferred from homology"/>
<evidence type="ECO:0000313" key="4">
    <source>
        <dbReference type="EMBL" id="BAK21887.1"/>
    </source>
</evidence>
<dbReference type="KEGG" id="mps:MPTP_1458"/>
<keyword evidence="5" id="KW-1185">Reference proteome</keyword>
<comment type="similarity">
    <text evidence="1">Belongs to the ABC transporter superfamily.</text>
</comment>
<keyword evidence="2" id="KW-0813">Transport</keyword>
<dbReference type="PANTHER" id="PTHR42734:SF5">
    <property type="entry name" value="IRON TRANSPORT SYSTEM ATP-BINDING PROTEIN HI_0361-RELATED"/>
    <property type="match status" value="1"/>
</dbReference>
<dbReference type="InterPro" id="IPR050153">
    <property type="entry name" value="Metal_Ion_Import_ABC"/>
</dbReference>
<organism evidence="4 5">
    <name type="scientific">Melissococcus plutonius (strain ATCC 35311 / DSM 29964 / CIP 104052 / LMG 20360 / NCIMB 702443)</name>
    <dbReference type="NCBI Taxonomy" id="940190"/>
    <lineage>
        <taxon>Bacteria</taxon>
        <taxon>Bacillati</taxon>
        <taxon>Bacillota</taxon>
        <taxon>Bacilli</taxon>
        <taxon>Lactobacillales</taxon>
        <taxon>Enterococcaceae</taxon>
        <taxon>Melissococcus</taxon>
    </lineage>
</organism>
<reference key="2">
    <citation type="submission" date="2011-04" db="EMBL/GenBank/DDBJ databases">
        <title>Whole genome sequence of Melissococcus plutonius ATCC 35311.</title>
        <authorList>
            <person name="Okumura K."/>
            <person name="Arai R."/>
            <person name="Osaki M."/>
            <person name="Okura M."/>
            <person name="Kirikae T."/>
            <person name="Takamatsu D."/>
            <person name="Akiyama T."/>
        </authorList>
    </citation>
    <scope>NUCLEOTIDE SEQUENCE</scope>
    <source>
        <strain>ATCC 35311</strain>
    </source>
</reference>
<dbReference type="PANTHER" id="PTHR42734">
    <property type="entry name" value="METAL TRANSPORT SYSTEM ATP-BINDING PROTEIN TM_0124-RELATED"/>
    <property type="match status" value="1"/>
</dbReference>
<reference evidence="4 5" key="1">
    <citation type="journal article" date="2011" name="J. Bacteriol.">
        <title>Complete genome sequence of Melissococcus plutonius ATCC 35311.</title>
        <authorList>
            <person name="Okumura K."/>
            <person name="Arai R."/>
            <person name="Okura M."/>
            <person name="Kirikae T."/>
            <person name="Takamatsu D."/>
            <person name="Osaki M."/>
            <person name="Miyoshi-Akiyama T."/>
        </authorList>
    </citation>
    <scope>NUCLEOTIDE SEQUENCE [LARGE SCALE GENOMIC DNA]</scope>
    <source>
        <strain evidence="5">ATCC 35311 / CIP 104052 / LMG 20360 / NCIMB 702443</strain>
    </source>
</reference>
<evidence type="ECO:0000259" key="3">
    <source>
        <dbReference type="Pfam" id="PF00005"/>
    </source>
</evidence>
<accession>F3YBK9</accession>